<accession>A0A7W9B9M1</accession>
<organism evidence="1 2">
    <name type="scientific">Sphingopyxis panaciterrulae</name>
    <dbReference type="NCBI Taxonomy" id="462372"/>
    <lineage>
        <taxon>Bacteria</taxon>
        <taxon>Pseudomonadati</taxon>
        <taxon>Pseudomonadota</taxon>
        <taxon>Alphaproteobacteria</taxon>
        <taxon>Sphingomonadales</taxon>
        <taxon>Sphingomonadaceae</taxon>
        <taxon>Sphingopyxis</taxon>
    </lineage>
</organism>
<name>A0A7W9B9M1_9SPHN</name>
<dbReference type="AlphaFoldDB" id="A0A7W9B9M1"/>
<gene>
    <name evidence="1" type="ORF">FHR21_003999</name>
</gene>
<evidence type="ECO:0000313" key="2">
    <source>
        <dbReference type="Proteomes" id="UP000537161"/>
    </source>
</evidence>
<protein>
    <submittedName>
        <fullName evidence="1">Uncharacterized protein</fullName>
    </submittedName>
</protein>
<dbReference type="EMBL" id="JACIJH010000022">
    <property type="protein sequence ID" value="MBB5708606.1"/>
    <property type="molecule type" value="Genomic_DNA"/>
</dbReference>
<sequence length="43" mass="4311">MSHAGDEADSLDVSDDASVGQALTEYSAMVRARDAAEALAAAA</sequence>
<comment type="caution">
    <text evidence="1">The sequence shown here is derived from an EMBL/GenBank/DDBJ whole genome shotgun (WGS) entry which is preliminary data.</text>
</comment>
<proteinExistence type="predicted"/>
<evidence type="ECO:0000313" key="1">
    <source>
        <dbReference type="EMBL" id="MBB5708606.1"/>
    </source>
</evidence>
<dbReference type="Proteomes" id="UP000537161">
    <property type="component" value="Unassembled WGS sequence"/>
</dbReference>
<keyword evidence="2" id="KW-1185">Reference proteome</keyword>
<dbReference type="RefSeq" id="WP_338113232.1">
    <property type="nucleotide sequence ID" value="NZ_JACIJH010000022.1"/>
</dbReference>
<reference evidence="1 2" key="1">
    <citation type="submission" date="2020-08" db="EMBL/GenBank/DDBJ databases">
        <title>Genomic Encyclopedia of Type Strains, Phase IV (KMG-IV): sequencing the most valuable type-strain genomes for metagenomic binning, comparative biology and taxonomic classification.</title>
        <authorList>
            <person name="Goeker M."/>
        </authorList>
    </citation>
    <scope>NUCLEOTIDE SEQUENCE [LARGE SCALE GENOMIC DNA]</scope>
    <source>
        <strain evidence="1 2">DSM 27163</strain>
    </source>
</reference>